<feature type="non-terminal residue" evidence="1">
    <location>
        <position position="1"/>
    </location>
</feature>
<gene>
    <name evidence="1" type="ORF">OTI717_LOCUS28916</name>
</gene>
<dbReference type="AlphaFoldDB" id="A0A819NN96"/>
<comment type="caution">
    <text evidence="1">The sequence shown here is derived from an EMBL/GenBank/DDBJ whole genome shotgun (WGS) entry which is preliminary data.</text>
</comment>
<dbReference type="Proteomes" id="UP000663823">
    <property type="component" value="Unassembled WGS sequence"/>
</dbReference>
<reference evidence="1" key="1">
    <citation type="submission" date="2021-02" db="EMBL/GenBank/DDBJ databases">
        <authorList>
            <person name="Nowell W R."/>
        </authorList>
    </citation>
    <scope>NUCLEOTIDE SEQUENCE</scope>
</reference>
<evidence type="ECO:0000313" key="1">
    <source>
        <dbReference type="EMBL" id="CAF3999227.1"/>
    </source>
</evidence>
<sequence>PPKYIPSETIIRTLPALPVPPRSVVIERFPPPPEKPRDIIIERWIPYGPQPERRTIIEHAPPAREYQPPSNTPTIYSAAETRVVRKFNNLGVTQEDPESYRSRYGSSLLDSVTLVQQARNAGVIEDISPLARSSSSYTITCGYPVYFDRSNDIIYKDY</sequence>
<accession>A0A819NN96</accession>
<protein>
    <submittedName>
        <fullName evidence="1">Uncharacterized protein</fullName>
    </submittedName>
</protein>
<evidence type="ECO:0000313" key="2">
    <source>
        <dbReference type="Proteomes" id="UP000663823"/>
    </source>
</evidence>
<name>A0A819NN96_9BILA</name>
<dbReference type="EMBL" id="CAJOAX010007060">
    <property type="protein sequence ID" value="CAF3999227.1"/>
    <property type="molecule type" value="Genomic_DNA"/>
</dbReference>
<proteinExistence type="predicted"/>
<organism evidence="1 2">
    <name type="scientific">Rotaria sordida</name>
    <dbReference type="NCBI Taxonomy" id="392033"/>
    <lineage>
        <taxon>Eukaryota</taxon>
        <taxon>Metazoa</taxon>
        <taxon>Spiralia</taxon>
        <taxon>Gnathifera</taxon>
        <taxon>Rotifera</taxon>
        <taxon>Eurotatoria</taxon>
        <taxon>Bdelloidea</taxon>
        <taxon>Philodinida</taxon>
        <taxon>Philodinidae</taxon>
        <taxon>Rotaria</taxon>
    </lineage>
</organism>